<feature type="binding site" evidence="6">
    <location>
        <begin position="134"/>
        <end position="135"/>
    </location>
    <ligand>
        <name>S-adenosyl-L-methionine</name>
        <dbReference type="ChEBI" id="CHEBI:59789"/>
    </ligand>
</feature>
<evidence type="ECO:0000256" key="4">
    <source>
        <dbReference type="ARBA" id="ARBA00022679"/>
    </source>
</evidence>
<dbReference type="RefSeq" id="WP_069436004.1">
    <property type="nucleotide sequence ID" value="NZ_LPWG01000002.1"/>
</dbReference>
<dbReference type="OrthoDB" id="9808773at2"/>
<proteinExistence type="inferred from homology"/>
<evidence type="ECO:0000256" key="1">
    <source>
        <dbReference type="ARBA" id="ARBA00022490"/>
    </source>
</evidence>
<dbReference type="GO" id="GO:0070043">
    <property type="term" value="F:rRNA (guanine-N7-)-methyltransferase activity"/>
    <property type="evidence" value="ECO:0007669"/>
    <property type="project" value="UniProtKB-UniRule"/>
</dbReference>
<dbReference type="GO" id="GO:0005829">
    <property type="term" value="C:cytosol"/>
    <property type="evidence" value="ECO:0007669"/>
    <property type="project" value="TreeGrafter"/>
</dbReference>
<dbReference type="Pfam" id="PF02527">
    <property type="entry name" value="GidB"/>
    <property type="match status" value="1"/>
</dbReference>
<dbReference type="SUPFAM" id="SSF53335">
    <property type="entry name" value="S-adenosyl-L-methionine-dependent methyltransferases"/>
    <property type="match status" value="1"/>
</dbReference>
<keyword evidence="2 6" id="KW-0698">rRNA processing</keyword>
<protein>
    <recommendedName>
        <fullName evidence="6">Ribosomal RNA small subunit methyltransferase G</fullName>
        <ecNumber evidence="6">2.1.1.170</ecNumber>
    </recommendedName>
    <alternativeName>
        <fullName evidence="6">16S rRNA 7-methylguanosine methyltransferase</fullName>
        <shortName evidence="6">16S rRNA m7G methyltransferase</shortName>
    </alternativeName>
</protein>
<keyword evidence="1 6" id="KW-0963">Cytoplasm</keyword>
<keyword evidence="8" id="KW-1185">Reference proteome</keyword>
<evidence type="ECO:0000256" key="2">
    <source>
        <dbReference type="ARBA" id="ARBA00022552"/>
    </source>
</evidence>
<accession>A0A1E3W5U7</accession>
<dbReference type="PANTHER" id="PTHR31760">
    <property type="entry name" value="S-ADENOSYL-L-METHIONINE-DEPENDENT METHYLTRANSFERASES SUPERFAMILY PROTEIN"/>
    <property type="match status" value="1"/>
</dbReference>
<dbReference type="InterPro" id="IPR003682">
    <property type="entry name" value="rRNA_ssu_MeTfrase_G"/>
</dbReference>
<name>A0A1E3W5U7_9HYPH</name>
<evidence type="ECO:0000256" key="3">
    <source>
        <dbReference type="ARBA" id="ARBA00022603"/>
    </source>
</evidence>
<dbReference type="Proteomes" id="UP000094501">
    <property type="component" value="Unassembled WGS sequence"/>
</dbReference>
<keyword evidence="5 6" id="KW-0949">S-adenosyl-L-methionine</keyword>
<comment type="caution">
    <text evidence="6">Lacks conserved residue(s) required for the propagation of feature annotation.</text>
</comment>
<dbReference type="EMBL" id="LPWG01000002">
    <property type="protein sequence ID" value="ODS01164.1"/>
    <property type="molecule type" value="Genomic_DNA"/>
</dbReference>
<dbReference type="HAMAP" id="MF_00074">
    <property type="entry name" value="16SrRNA_methyltr_G"/>
    <property type="match status" value="1"/>
</dbReference>
<feature type="binding site" evidence="6">
    <location>
        <position position="86"/>
    </location>
    <ligand>
        <name>S-adenosyl-L-methionine</name>
        <dbReference type="ChEBI" id="CHEBI:59789"/>
    </ligand>
</feature>
<dbReference type="AlphaFoldDB" id="A0A1E3W5U7"/>
<keyword evidence="4 6" id="KW-0808">Transferase</keyword>
<evidence type="ECO:0000313" key="7">
    <source>
        <dbReference type="EMBL" id="ODS01164.1"/>
    </source>
</evidence>
<comment type="catalytic activity">
    <reaction evidence="6">
        <text>guanosine(527) in 16S rRNA + S-adenosyl-L-methionine = N(7)-methylguanosine(527) in 16S rRNA + S-adenosyl-L-homocysteine</text>
        <dbReference type="Rhea" id="RHEA:42732"/>
        <dbReference type="Rhea" id="RHEA-COMP:10209"/>
        <dbReference type="Rhea" id="RHEA-COMP:10210"/>
        <dbReference type="ChEBI" id="CHEBI:57856"/>
        <dbReference type="ChEBI" id="CHEBI:59789"/>
        <dbReference type="ChEBI" id="CHEBI:74269"/>
        <dbReference type="ChEBI" id="CHEBI:74480"/>
        <dbReference type="EC" id="2.1.1.170"/>
    </reaction>
</comment>
<dbReference type="EC" id="2.1.1.170" evidence="6"/>
<evidence type="ECO:0000256" key="5">
    <source>
        <dbReference type="ARBA" id="ARBA00022691"/>
    </source>
</evidence>
<gene>
    <name evidence="6" type="primary">rsmG</name>
    <name evidence="7" type="ORF">AUC68_12400</name>
</gene>
<comment type="function">
    <text evidence="6">Specifically methylates the N7 position of guanine in position 527 of 16S rRNA.</text>
</comment>
<dbReference type="PANTHER" id="PTHR31760:SF0">
    <property type="entry name" value="S-ADENOSYL-L-METHIONINE-DEPENDENT METHYLTRANSFERASES SUPERFAMILY PROTEIN"/>
    <property type="match status" value="1"/>
</dbReference>
<dbReference type="Gene3D" id="3.40.50.150">
    <property type="entry name" value="Vaccinia Virus protein VP39"/>
    <property type="match status" value="1"/>
</dbReference>
<keyword evidence="3 6" id="KW-0489">Methyltransferase</keyword>
<comment type="subcellular location">
    <subcellularLocation>
        <location evidence="6">Cytoplasm</location>
    </subcellularLocation>
</comment>
<comment type="caution">
    <text evidence="7">The sequence shown here is derived from an EMBL/GenBank/DDBJ whole genome shotgun (WGS) entry which is preliminary data.</text>
</comment>
<dbReference type="NCBIfam" id="TIGR00138">
    <property type="entry name" value="rsmG_gidB"/>
    <property type="match status" value="1"/>
</dbReference>
<dbReference type="InterPro" id="IPR029063">
    <property type="entry name" value="SAM-dependent_MTases_sf"/>
</dbReference>
<dbReference type="STRING" id="1774968.AUC68_12400"/>
<organism evidence="7 8">
    <name type="scientific">Methyloceanibacter methanicus</name>
    <dbReference type="NCBI Taxonomy" id="1774968"/>
    <lineage>
        <taxon>Bacteria</taxon>
        <taxon>Pseudomonadati</taxon>
        <taxon>Pseudomonadota</taxon>
        <taxon>Alphaproteobacteria</taxon>
        <taxon>Hyphomicrobiales</taxon>
        <taxon>Hyphomicrobiaceae</taxon>
        <taxon>Methyloceanibacter</taxon>
    </lineage>
</organism>
<reference evidence="7 8" key="1">
    <citation type="journal article" date="2016" name="Environ. Microbiol.">
        <title>New Methyloceanibacter diversity from North Sea sediments includes methanotroph containing solely the soluble methane monooxygenase.</title>
        <authorList>
            <person name="Vekeman B."/>
            <person name="Kerckhof F.M."/>
            <person name="Cremers G."/>
            <person name="de Vos P."/>
            <person name="Vandamme P."/>
            <person name="Boon N."/>
            <person name="Op den Camp H.J."/>
            <person name="Heylen K."/>
        </authorList>
    </citation>
    <scope>NUCLEOTIDE SEQUENCE [LARGE SCALE GENOMIC DNA]</scope>
    <source>
        <strain evidence="7 8">R-67174</strain>
    </source>
</reference>
<feature type="binding site" evidence="6">
    <location>
        <position position="152"/>
    </location>
    <ligand>
        <name>S-adenosyl-L-methionine</name>
        <dbReference type="ChEBI" id="CHEBI:59789"/>
    </ligand>
</feature>
<comment type="similarity">
    <text evidence="6">Belongs to the methyltransferase superfamily. RNA methyltransferase RsmG family.</text>
</comment>
<evidence type="ECO:0000256" key="6">
    <source>
        <dbReference type="HAMAP-Rule" id="MF_00074"/>
    </source>
</evidence>
<evidence type="ECO:0000313" key="8">
    <source>
        <dbReference type="Proteomes" id="UP000094501"/>
    </source>
</evidence>
<sequence length="221" mass="24509">MSADGKRARLVHDPESFAEAFKVSHETIHRLEAFRSLLEHWQKTTNLVAPSTLPHVWSRHFADSAQLSALAPKARLWLDLGSGGGFPGLVVAILRSGDPDFRMHLVESNQKKCAFLGHVARTIEAPVDIHAMRIEQFAENAQSLRPDVVSARALAPLPRLLELAEPFLRGETRGLFLKGRETDSEIEAAKAGWTFDVTCHPSLTADNAQIVEITNLRRRPA</sequence>
<feature type="binding site" evidence="6">
    <location>
        <position position="81"/>
    </location>
    <ligand>
        <name>S-adenosyl-L-methionine</name>
        <dbReference type="ChEBI" id="CHEBI:59789"/>
    </ligand>
</feature>